<name>A0ABN7SUQ5_OIKDI</name>
<dbReference type="Gene3D" id="2.60.60.20">
    <property type="entry name" value="PLAT/LH2 domain"/>
    <property type="match status" value="1"/>
</dbReference>
<dbReference type="Proteomes" id="UP001158576">
    <property type="component" value="Chromosome 1"/>
</dbReference>
<organism evidence="2 3">
    <name type="scientific">Oikopleura dioica</name>
    <name type="common">Tunicate</name>
    <dbReference type="NCBI Taxonomy" id="34765"/>
    <lineage>
        <taxon>Eukaryota</taxon>
        <taxon>Metazoa</taxon>
        <taxon>Chordata</taxon>
        <taxon>Tunicata</taxon>
        <taxon>Appendicularia</taxon>
        <taxon>Copelata</taxon>
        <taxon>Oikopleuridae</taxon>
        <taxon>Oikopleura</taxon>
    </lineage>
</organism>
<evidence type="ECO:0000256" key="1">
    <source>
        <dbReference type="SAM" id="MobiDB-lite"/>
    </source>
</evidence>
<evidence type="ECO:0000313" key="2">
    <source>
        <dbReference type="EMBL" id="CAG5108096.1"/>
    </source>
</evidence>
<dbReference type="EMBL" id="OU015566">
    <property type="protein sequence ID" value="CAG5108096.1"/>
    <property type="molecule type" value="Genomic_DNA"/>
</dbReference>
<proteinExistence type="predicted"/>
<gene>
    <name evidence="2" type="ORF">OKIOD_LOCUS12395</name>
</gene>
<protein>
    <submittedName>
        <fullName evidence="2">Oidioi.mRNA.OKI2018_I69.chr1.g3630.t1.cds</fullName>
    </submittedName>
</protein>
<feature type="region of interest" description="Disordered" evidence="1">
    <location>
        <begin position="211"/>
        <end position="239"/>
    </location>
</feature>
<accession>A0ABN7SUQ5</accession>
<reference evidence="2 3" key="1">
    <citation type="submission" date="2021-04" db="EMBL/GenBank/DDBJ databases">
        <authorList>
            <person name="Bliznina A."/>
        </authorList>
    </citation>
    <scope>NUCLEOTIDE SEQUENCE [LARGE SCALE GENOMIC DNA]</scope>
</reference>
<evidence type="ECO:0000313" key="3">
    <source>
        <dbReference type="Proteomes" id="UP001158576"/>
    </source>
</evidence>
<keyword evidence="3" id="KW-1185">Reference proteome</keyword>
<sequence>MGLLTLYFDITEELYDDLNAENIGVTLGKERFENCKFGYRDFILSTSVDLKNEDFNTIKIDRENAVERRSQIEVAAIFVAKKNQHWRKFVPKEENGVPFYSEVHTYELEFVTASSQNPSRAKALAMALYNSSGEPSNLIHLGRDVELRDLFVDDLESSDWLLDHIIVHKISLNNFDQRKTYHKTFQYQPRYVRSKKGQQVITIYEDVISSTSSSKSTTPDFDRLPPNVDSKKKKKTNQPIRHDSFNSFSTLNTERDYTFVDLAKIRSGKVQEYPISTDDVSIIHLDPDYVSEAGDPPSCTTSVCSEPQVLPLRSPERNVKTNFSTVVLPTNFGRSGCQVAYQLTLRTGNNNKEVYLNRLYFRVLGEEGCTRRILIPLSTSTCFGKNSTANLSFHGKDVGNITGCELWTRTKDPYSKLDFELLRVQRQSNAANRFEVRNASYSRDRLHRGVMEGEYDHSDMRSEYSLAWSGANIQRSGTRWRQVPSFSSSSESEAPKISTIAESISSESTVSFNFQENNVVKAAPIVPKPKSETPTIVESETSFSDQGTKPAISFHQESSKATKFNWRGLKVERQRRDGFDKIPILIIVQNYKEIKQNIELYMVDYQQNKSKTYQVPVSKSACYRLKAQEKRFDRVKLACCQPQMAEYIPCMQIDDQLFIRRFKSNSSLSMPALYSPGTIYRVQAANTDSMNKISKDGALETDHGALKYWKNDPVSRRAYFFGPAELQEKDKIYLKSEFDDVISMRSYRTCSNVDSSGKMQWSEDHEIMRVAGTNDTYQRKIMARYKIAIAFNDSDPNRKALLKFTGTNYAFKYDLSKHHKENCLIEMEHFNIGFIHKVDIQTFSGGVREEKPANLIDYVFIQCNDQPGQFLTCPSDNFETLMPGYLFKVDLEAEKDYKGKMLNLRLVGQDGTDRFFSYPGDAFSKGETNLIFGGPSQFRELILTGEQGQKFPECFEEITISQAKTITYESDEGHEPDYKVVEVFNDLFNMKKGYADKTKTFLNLSGIQV</sequence>